<dbReference type="PANTHER" id="PTHR33286">
    <property type="entry name" value="BIFUNCTIONAL INHIBITOR/LIPID-TRANSFER PROTEIN/SEED STORAGE 2S ALBUMIN SUPERFAMILY PROTEIN"/>
    <property type="match status" value="1"/>
</dbReference>
<dbReference type="PANTHER" id="PTHR33286:SF28">
    <property type="entry name" value="BIFUNCTIONAL INHIBITOR_PLANT LIPID TRANSFER PROTEIN_SEED STORAGE HELICAL DOMAIN-CONTAINING PROTEIN"/>
    <property type="match status" value="1"/>
</dbReference>
<dbReference type="Pfam" id="PF14368">
    <property type="entry name" value="LTP_2"/>
    <property type="match status" value="1"/>
</dbReference>
<name>A0A438BN18_VITVI</name>
<reference evidence="3 4" key="1">
    <citation type="journal article" date="2018" name="PLoS Genet.">
        <title>Population sequencing reveals clonal diversity and ancestral inbreeding in the grapevine cultivar Chardonnay.</title>
        <authorList>
            <person name="Roach M.J."/>
            <person name="Johnson D.L."/>
            <person name="Bohlmann J."/>
            <person name="van Vuuren H.J."/>
            <person name="Jones S.J."/>
            <person name="Pretorius I.S."/>
            <person name="Schmidt S.A."/>
            <person name="Borneman A.R."/>
        </authorList>
    </citation>
    <scope>NUCLEOTIDE SEQUENCE [LARGE SCALE GENOMIC DNA]</scope>
    <source>
        <strain evidence="4">cv. Chardonnay</strain>
        <tissue evidence="3">Leaf</tissue>
    </source>
</reference>
<sequence>MEGIRRKCSSSSWAFWVLILLGMMLMARVVEGAELSPSQCKQERQLGINSCKAVVFGQPASPACCQRIRVSHWECVCPAFNPKLAALIDINKAIKILQTCGRKVPHHFKCGSKI</sequence>
<feature type="signal peptide" evidence="1">
    <location>
        <begin position="1"/>
        <end position="32"/>
    </location>
</feature>
<dbReference type="SUPFAM" id="SSF47699">
    <property type="entry name" value="Bifunctional inhibitor/lipid-transfer protein/seed storage 2S albumin"/>
    <property type="match status" value="1"/>
</dbReference>
<evidence type="ECO:0000259" key="2">
    <source>
        <dbReference type="Pfam" id="PF14368"/>
    </source>
</evidence>
<evidence type="ECO:0000256" key="1">
    <source>
        <dbReference type="SAM" id="SignalP"/>
    </source>
</evidence>
<dbReference type="AlphaFoldDB" id="A0A438BN18"/>
<dbReference type="EMBL" id="QGNW01002711">
    <property type="protein sequence ID" value="RVW12328.1"/>
    <property type="molecule type" value="Genomic_DNA"/>
</dbReference>
<proteinExistence type="predicted"/>
<feature type="chain" id="PRO_5019243585" description="Bifunctional inhibitor/plant lipid transfer protein/seed storage helical domain-containing protein" evidence="1">
    <location>
        <begin position="33"/>
        <end position="114"/>
    </location>
</feature>
<keyword evidence="1" id="KW-0732">Signal</keyword>
<organism evidence="3 4">
    <name type="scientific">Vitis vinifera</name>
    <name type="common">Grape</name>
    <dbReference type="NCBI Taxonomy" id="29760"/>
    <lineage>
        <taxon>Eukaryota</taxon>
        <taxon>Viridiplantae</taxon>
        <taxon>Streptophyta</taxon>
        <taxon>Embryophyta</taxon>
        <taxon>Tracheophyta</taxon>
        <taxon>Spermatophyta</taxon>
        <taxon>Magnoliopsida</taxon>
        <taxon>eudicotyledons</taxon>
        <taxon>Gunneridae</taxon>
        <taxon>Pentapetalae</taxon>
        <taxon>rosids</taxon>
        <taxon>Vitales</taxon>
        <taxon>Vitaceae</taxon>
        <taxon>Viteae</taxon>
        <taxon>Vitis</taxon>
    </lineage>
</organism>
<evidence type="ECO:0000313" key="4">
    <source>
        <dbReference type="Proteomes" id="UP000288805"/>
    </source>
</evidence>
<dbReference type="InterPro" id="IPR036312">
    <property type="entry name" value="Bifun_inhib/LTP/seed_sf"/>
</dbReference>
<dbReference type="InterPro" id="IPR016140">
    <property type="entry name" value="Bifunc_inhib/LTP/seed_store"/>
</dbReference>
<dbReference type="Gene3D" id="1.10.110.10">
    <property type="entry name" value="Plant lipid-transfer and hydrophobic proteins"/>
    <property type="match status" value="1"/>
</dbReference>
<feature type="domain" description="Bifunctional inhibitor/plant lipid transfer protein/seed storage helical" evidence="2">
    <location>
        <begin position="24"/>
        <end position="110"/>
    </location>
</feature>
<gene>
    <name evidence="3" type="ORF">CK203_113125</name>
</gene>
<dbReference type="OrthoDB" id="1885440at2759"/>
<comment type="caution">
    <text evidence="3">The sequence shown here is derived from an EMBL/GenBank/DDBJ whole genome shotgun (WGS) entry which is preliminary data.</text>
</comment>
<evidence type="ECO:0000313" key="3">
    <source>
        <dbReference type="EMBL" id="RVW12328.1"/>
    </source>
</evidence>
<protein>
    <recommendedName>
        <fullName evidence="2">Bifunctional inhibitor/plant lipid transfer protein/seed storage helical domain-containing protein</fullName>
    </recommendedName>
</protein>
<accession>A0A438BN18</accession>
<dbReference type="Proteomes" id="UP000288805">
    <property type="component" value="Unassembled WGS sequence"/>
</dbReference>